<accession>A0AAJ5C7J0</accession>
<gene>
    <name evidence="1" type="ORF">MEPE_05332</name>
</gene>
<name>A0AAJ5C7J0_9BASI</name>
<dbReference type="AlphaFoldDB" id="A0AAJ5C7J0"/>
<organism evidence="1 2">
    <name type="scientific">Melanopsichium pennsylvanicum</name>
    <dbReference type="NCBI Taxonomy" id="63383"/>
    <lineage>
        <taxon>Eukaryota</taxon>
        <taxon>Fungi</taxon>
        <taxon>Dikarya</taxon>
        <taxon>Basidiomycota</taxon>
        <taxon>Ustilaginomycotina</taxon>
        <taxon>Ustilaginomycetes</taxon>
        <taxon>Ustilaginales</taxon>
        <taxon>Ustilaginaceae</taxon>
        <taxon>Melanopsichium</taxon>
    </lineage>
</organism>
<comment type="caution">
    <text evidence="1">The sequence shown here is derived from an EMBL/GenBank/DDBJ whole genome shotgun (WGS) entry which is preliminary data.</text>
</comment>
<dbReference type="EMBL" id="OAPG01000015">
    <property type="protein sequence ID" value="SNX86623.1"/>
    <property type="molecule type" value="Genomic_DNA"/>
</dbReference>
<sequence>MAQQLKTQLEHAGLEEESAYYVGRYTISGLQYGCLAATPLYLFQTFRGRGFSLGGLARFNWMIPSLGAAGGSIAGYAAASQLDHSSLIARTNHFRLDAQRVRQDDLHLIGSVLGSLLVPAIFLRRTGLVNGLLGGAGLGGATGMLIHQVQSLTNSNHSITTIQQDAKLAVGKAQEKVQEVKTNLKN</sequence>
<protein>
    <submittedName>
        <fullName evidence="1">Uncharacterized protein</fullName>
    </submittedName>
</protein>
<dbReference type="Proteomes" id="UP001294444">
    <property type="component" value="Unassembled WGS sequence"/>
</dbReference>
<reference evidence="1" key="1">
    <citation type="submission" date="2023-10" db="EMBL/GenBank/DDBJ databases">
        <authorList>
            <person name="Guldener U."/>
        </authorList>
    </citation>
    <scope>NUCLEOTIDE SEQUENCE</scope>
    <source>
        <strain evidence="1">Mp4</strain>
    </source>
</reference>
<evidence type="ECO:0000313" key="1">
    <source>
        <dbReference type="EMBL" id="SNX86623.1"/>
    </source>
</evidence>
<evidence type="ECO:0000313" key="2">
    <source>
        <dbReference type="Proteomes" id="UP001294444"/>
    </source>
</evidence>
<keyword evidence="2" id="KW-1185">Reference proteome</keyword>
<proteinExistence type="predicted"/>